<accession>A0A392SMS5</accession>
<evidence type="ECO:0000313" key="1">
    <source>
        <dbReference type="EMBL" id="MCI50198.1"/>
    </source>
</evidence>
<dbReference type="Proteomes" id="UP000265520">
    <property type="component" value="Unassembled WGS sequence"/>
</dbReference>
<evidence type="ECO:0000313" key="2">
    <source>
        <dbReference type="Proteomes" id="UP000265520"/>
    </source>
</evidence>
<proteinExistence type="predicted"/>
<dbReference type="EMBL" id="LXQA010412898">
    <property type="protein sequence ID" value="MCI50198.1"/>
    <property type="molecule type" value="Genomic_DNA"/>
</dbReference>
<feature type="non-terminal residue" evidence="1">
    <location>
        <position position="1"/>
    </location>
</feature>
<reference evidence="1 2" key="1">
    <citation type="journal article" date="2018" name="Front. Plant Sci.">
        <title>Red Clover (Trifolium pratense) and Zigzag Clover (T. medium) - A Picture of Genomic Similarities and Differences.</title>
        <authorList>
            <person name="Dluhosova J."/>
            <person name="Istvanek J."/>
            <person name="Nedelnik J."/>
            <person name="Repkova J."/>
        </authorList>
    </citation>
    <scope>NUCLEOTIDE SEQUENCE [LARGE SCALE GENOMIC DNA]</scope>
    <source>
        <strain evidence="2">cv. 10/8</strain>
        <tissue evidence="1">Leaf</tissue>
    </source>
</reference>
<keyword evidence="2" id="KW-1185">Reference proteome</keyword>
<name>A0A392SMS5_9FABA</name>
<comment type="caution">
    <text evidence="1">The sequence shown here is derived from an EMBL/GenBank/DDBJ whole genome shotgun (WGS) entry which is preliminary data.</text>
</comment>
<protein>
    <submittedName>
        <fullName evidence="1">Uncharacterized protein</fullName>
    </submittedName>
</protein>
<organism evidence="1 2">
    <name type="scientific">Trifolium medium</name>
    <dbReference type="NCBI Taxonomy" id="97028"/>
    <lineage>
        <taxon>Eukaryota</taxon>
        <taxon>Viridiplantae</taxon>
        <taxon>Streptophyta</taxon>
        <taxon>Embryophyta</taxon>
        <taxon>Tracheophyta</taxon>
        <taxon>Spermatophyta</taxon>
        <taxon>Magnoliopsida</taxon>
        <taxon>eudicotyledons</taxon>
        <taxon>Gunneridae</taxon>
        <taxon>Pentapetalae</taxon>
        <taxon>rosids</taxon>
        <taxon>fabids</taxon>
        <taxon>Fabales</taxon>
        <taxon>Fabaceae</taxon>
        <taxon>Papilionoideae</taxon>
        <taxon>50 kb inversion clade</taxon>
        <taxon>NPAAA clade</taxon>
        <taxon>Hologalegina</taxon>
        <taxon>IRL clade</taxon>
        <taxon>Trifolieae</taxon>
        <taxon>Trifolium</taxon>
    </lineage>
</organism>
<dbReference type="AlphaFoldDB" id="A0A392SMS5"/>
<sequence>SFAISGMGYCGAFEEEDVCRSSEAFFC</sequence>